<evidence type="ECO:0000256" key="6">
    <source>
        <dbReference type="ARBA" id="ARBA00022989"/>
    </source>
</evidence>
<feature type="transmembrane region" description="Helical" evidence="11">
    <location>
        <begin position="108"/>
        <end position="127"/>
    </location>
</feature>
<dbReference type="CDD" id="cd17356">
    <property type="entry name" value="MFS_HXT"/>
    <property type="match status" value="1"/>
</dbReference>
<dbReference type="NCBIfam" id="TIGR00879">
    <property type="entry name" value="SP"/>
    <property type="match status" value="1"/>
</dbReference>
<dbReference type="AlphaFoldDB" id="A0A1E3P506"/>
<evidence type="ECO:0000256" key="10">
    <source>
        <dbReference type="SAM" id="MobiDB-lite"/>
    </source>
</evidence>
<sequence>MGLEQNWLVRRYINIDEKSEGSTTMAIFTGLFVAFGGVLFGYDTGTISGILAMPYVLKHFPEDEPGVDGGEGVFTSSEHSLIVSILSAGTFFGALLAPLISDTLGRRWTLIISTTIVFNLGIILQTAATNINLLVAGRVFAGLGVGLLSACVPLYQAETVPKWIRGAITSSYQFAITIGLLLAAIFNQATHKIDSTASYRIPIALQFLWSIILTVGMLFLPETPRFYVSKGRNEEAAKSLARLRRLPADHPALVDELGEIIANFEFESVHGKSGWLDCFRTSNHQLKRLITGIFLQAFQQLTGINFIFYFGTTFFKNSGIKNEFLIQLATNIVNVGMTVPGILLVELLDRRTLLLGGAAGMCVSEMLIAIIGVSTKSDAANKTMVAFTCIFISFFASTWGCVAWVVVGELFPLRTRAKSVAMSTASNWLWNFAIAYATPYLVDDAPGSARLQSKVFFIWGGCNFLCFFFAYFFVYETKGLSLESVDELYDTVPSAWKSRGFVPTDHKFTRELGHRTGGSVVASEDEELGGEKQQTTNVERLPTGQESV</sequence>
<feature type="transmembrane region" description="Helical" evidence="11">
    <location>
        <begin position="167"/>
        <end position="187"/>
    </location>
</feature>
<feature type="transmembrane region" description="Helical" evidence="11">
    <location>
        <begin position="419"/>
        <end position="436"/>
    </location>
</feature>
<feature type="transmembrane region" description="Helical" evidence="11">
    <location>
        <begin position="289"/>
        <end position="312"/>
    </location>
</feature>
<evidence type="ECO:0000313" key="14">
    <source>
        <dbReference type="Proteomes" id="UP000094112"/>
    </source>
</evidence>
<dbReference type="OrthoDB" id="6612291at2759"/>
<feature type="transmembrane region" description="Helical" evidence="11">
    <location>
        <begin position="81"/>
        <end position="101"/>
    </location>
</feature>
<evidence type="ECO:0000256" key="5">
    <source>
        <dbReference type="ARBA" id="ARBA00022692"/>
    </source>
</evidence>
<feature type="transmembrane region" description="Helical" evidence="11">
    <location>
        <begin position="352"/>
        <end position="373"/>
    </location>
</feature>
<feature type="transmembrane region" description="Helical" evidence="11">
    <location>
        <begin position="21"/>
        <end position="42"/>
    </location>
</feature>
<dbReference type="GO" id="GO:0010255">
    <property type="term" value="P:glucose mediated signaling pathway"/>
    <property type="evidence" value="ECO:0007669"/>
    <property type="project" value="UniProtKB-ARBA"/>
</dbReference>
<dbReference type="GeneID" id="30198669"/>
<evidence type="ECO:0000256" key="7">
    <source>
        <dbReference type="ARBA" id="ARBA00023136"/>
    </source>
</evidence>
<dbReference type="InterPro" id="IPR003663">
    <property type="entry name" value="Sugar/inositol_transpt"/>
</dbReference>
<dbReference type="GO" id="GO:0005351">
    <property type="term" value="F:carbohydrate:proton symporter activity"/>
    <property type="evidence" value="ECO:0007669"/>
    <property type="project" value="TreeGrafter"/>
</dbReference>
<dbReference type="FunFam" id="1.20.1250.20:FF:000115">
    <property type="entry name" value="High-affinity glucose transporter"/>
    <property type="match status" value="1"/>
</dbReference>
<feature type="transmembrane region" description="Helical" evidence="11">
    <location>
        <begin position="324"/>
        <end position="345"/>
    </location>
</feature>
<feature type="transmembrane region" description="Helical" evidence="11">
    <location>
        <begin position="199"/>
        <end position="220"/>
    </location>
</feature>
<keyword evidence="4" id="KW-0762">Sugar transport</keyword>
<dbReference type="GO" id="GO:0005886">
    <property type="term" value="C:plasma membrane"/>
    <property type="evidence" value="ECO:0007669"/>
    <property type="project" value="UniProtKB-ARBA"/>
</dbReference>
<comment type="subcellular location">
    <subcellularLocation>
        <location evidence="1">Membrane</location>
        <topology evidence="1">Multi-pass membrane protein</topology>
    </subcellularLocation>
</comment>
<dbReference type="Gene3D" id="1.20.1250.20">
    <property type="entry name" value="MFS general substrate transporter like domains"/>
    <property type="match status" value="1"/>
</dbReference>
<dbReference type="STRING" id="683960.A0A1E3P506"/>
<keyword evidence="14" id="KW-1185">Reference proteome</keyword>
<name>A0A1E3P506_WICAA</name>
<organism evidence="13 14">
    <name type="scientific">Wickerhamomyces anomalus (strain ATCC 58044 / CBS 1984 / NCYC 433 / NRRL Y-366-8)</name>
    <name type="common">Yeast</name>
    <name type="synonym">Hansenula anomala</name>
    <dbReference type="NCBI Taxonomy" id="683960"/>
    <lineage>
        <taxon>Eukaryota</taxon>
        <taxon>Fungi</taxon>
        <taxon>Dikarya</taxon>
        <taxon>Ascomycota</taxon>
        <taxon>Saccharomycotina</taxon>
        <taxon>Saccharomycetes</taxon>
        <taxon>Phaffomycetales</taxon>
        <taxon>Wickerhamomycetaceae</taxon>
        <taxon>Wickerhamomyces</taxon>
    </lineage>
</organism>
<keyword evidence="3 9" id="KW-0813">Transport</keyword>
<gene>
    <name evidence="13" type="ORF">WICANDRAFT_27900</name>
</gene>
<dbReference type="PANTHER" id="PTHR48022">
    <property type="entry name" value="PLASTIDIC GLUCOSE TRANSPORTER 4"/>
    <property type="match status" value="1"/>
</dbReference>
<proteinExistence type="inferred from homology"/>
<dbReference type="EMBL" id="KV454209">
    <property type="protein sequence ID" value="ODQ60546.1"/>
    <property type="molecule type" value="Genomic_DNA"/>
</dbReference>
<dbReference type="RefSeq" id="XP_019039753.1">
    <property type="nucleotide sequence ID" value="XM_019181423.1"/>
</dbReference>
<feature type="domain" description="Major facilitator superfamily (MFS) profile" evidence="12">
    <location>
        <begin position="29"/>
        <end position="478"/>
    </location>
</feature>
<evidence type="ECO:0000313" key="13">
    <source>
        <dbReference type="EMBL" id="ODQ60546.1"/>
    </source>
</evidence>
<dbReference type="InterPro" id="IPR036259">
    <property type="entry name" value="MFS_trans_sf"/>
</dbReference>
<evidence type="ECO:0000256" key="1">
    <source>
        <dbReference type="ARBA" id="ARBA00004141"/>
    </source>
</evidence>
<feature type="transmembrane region" description="Helical" evidence="11">
    <location>
        <begin position="456"/>
        <end position="474"/>
    </location>
</feature>
<accession>A0A1E3P506</accession>
<protein>
    <recommendedName>
        <fullName evidence="12">Major facilitator superfamily (MFS) profile domain-containing protein</fullName>
    </recommendedName>
</protein>
<evidence type="ECO:0000256" key="2">
    <source>
        <dbReference type="ARBA" id="ARBA00010992"/>
    </source>
</evidence>
<dbReference type="PRINTS" id="PR00171">
    <property type="entry name" value="SUGRTRNSPORT"/>
</dbReference>
<reference evidence="13 14" key="1">
    <citation type="journal article" date="2016" name="Proc. Natl. Acad. Sci. U.S.A.">
        <title>Comparative genomics of biotechnologically important yeasts.</title>
        <authorList>
            <person name="Riley R."/>
            <person name="Haridas S."/>
            <person name="Wolfe K.H."/>
            <person name="Lopes M.R."/>
            <person name="Hittinger C.T."/>
            <person name="Goeker M."/>
            <person name="Salamov A.A."/>
            <person name="Wisecaver J.H."/>
            <person name="Long T.M."/>
            <person name="Calvey C.H."/>
            <person name="Aerts A.L."/>
            <person name="Barry K.W."/>
            <person name="Choi C."/>
            <person name="Clum A."/>
            <person name="Coughlan A.Y."/>
            <person name="Deshpande S."/>
            <person name="Douglass A.P."/>
            <person name="Hanson S.J."/>
            <person name="Klenk H.-P."/>
            <person name="LaButti K.M."/>
            <person name="Lapidus A."/>
            <person name="Lindquist E.A."/>
            <person name="Lipzen A.M."/>
            <person name="Meier-Kolthoff J.P."/>
            <person name="Ohm R.A."/>
            <person name="Otillar R.P."/>
            <person name="Pangilinan J.L."/>
            <person name="Peng Y."/>
            <person name="Rokas A."/>
            <person name="Rosa C.A."/>
            <person name="Scheuner C."/>
            <person name="Sibirny A.A."/>
            <person name="Slot J.C."/>
            <person name="Stielow J.B."/>
            <person name="Sun H."/>
            <person name="Kurtzman C.P."/>
            <person name="Blackwell M."/>
            <person name="Grigoriev I.V."/>
            <person name="Jeffries T.W."/>
        </authorList>
    </citation>
    <scope>NUCLEOTIDE SEQUENCE [LARGE SCALE GENOMIC DNA]</scope>
    <source>
        <strain evidence="14">ATCC 58044 / CBS 1984 / NCYC 433 / NRRL Y-366-8</strain>
    </source>
</reference>
<dbReference type="InterPro" id="IPR005828">
    <property type="entry name" value="MFS_sugar_transport-like"/>
</dbReference>
<keyword evidence="6 11" id="KW-1133">Transmembrane helix</keyword>
<evidence type="ECO:0000256" key="9">
    <source>
        <dbReference type="RuleBase" id="RU003346"/>
    </source>
</evidence>
<dbReference type="Proteomes" id="UP000094112">
    <property type="component" value="Unassembled WGS sequence"/>
</dbReference>
<feature type="transmembrane region" description="Helical" evidence="11">
    <location>
        <begin position="385"/>
        <end position="407"/>
    </location>
</feature>
<dbReference type="PROSITE" id="PS00217">
    <property type="entry name" value="SUGAR_TRANSPORT_2"/>
    <property type="match status" value="1"/>
</dbReference>
<feature type="region of interest" description="Disordered" evidence="10">
    <location>
        <begin position="520"/>
        <end position="548"/>
    </location>
</feature>
<dbReference type="InterPro" id="IPR005829">
    <property type="entry name" value="Sugar_transporter_CS"/>
</dbReference>
<comment type="similarity">
    <text evidence="2 9">Belongs to the major facilitator superfamily. Sugar transporter (TC 2.A.1.1) family.</text>
</comment>
<feature type="compositionally biased region" description="Polar residues" evidence="10">
    <location>
        <begin position="532"/>
        <end position="548"/>
    </location>
</feature>
<dbReference type="PROSITE" id="PS50850">
    <property type="entry name" value="MFS"/>
    <property type="match status" value="1"/>
</dbReference>
<dbReference type="InterPro" id="IPR020846">
    <property type="entry name" value="MFS_dom"/>
</dbReference>
<dbReference type="SUPFAM" id="SSF103473">
    <property type="entry name" value="MFS general substrate transporter"/>
    <property type="match status" value="1"/>
</dbReference>
<evidence type="ECO:0000256" key="3">
    <source>
        <dbReference type="ARBA" id="ARBA00022448"/>
    </source>
</evidence>
<evidence type="ECO:0000256" key="11">
    <source>
        <dbReference type="SAM" id="Phobius"/>
    </source>
</evidence>
<dbReference type="Pfam" id="PF00083">
    <property type="entry name" value="Sugar_tr"/>
    <property type="match status" value="1"/>
</dbReference>
<dbReference type="GO" id="GO:0005536">
    <property type="term" value="F:D-glucose binding"/>
    <property type="evidence" value="ECO:0007669"/>
    <property type="project" value="UniProtKB-ARBA"/>
</dbReference>
<keyword evidence="8" id="KW-0325">Glycoprotein</keyword>
<evidence type="ECO:0000259" key="12">
    <source>
        <dbReference type="PROSITE" id="PS50850"/>
    </source>
</evidence>
<keyword evidence="5 11" id="KW-0812">Transmembrane</keyword>
<dbReference type="PANTHER" id="PTHR48022:SF17">
    <property type="entry name" value="HEXOSE TRANSPORTER"/>
    <property type="match status" value="1"/>
</dbReference>
<dbReference type="InterPro" id="IPR050360">
    <property type="entry name" value="MFS_Sugar_Transporters"/>
</dbReference>
<evidence type="ECO:0000256" key="8">
    <source>
        <dbReference type="ARBA" id="ARBA00023180"/>
    </source>
</evidence>
<evidence type="ECO:0000256" key="4">
    <source>
        <dbReference type="ARBA" id="ARBA00022597"/>
    </source>
</evidence>
<keyword evidence="7 11" id="KW-0472">Membrane</keyword>
<feature type="transmembrane region" description="Helical" evidence="11">
    <location>
        <begin position="133"/>
        <end position="155"/>
    </location>
</feature>